<dbReference type="CDD" id="cd00009">
    <property type="entry name" value="AAA"/>
    <property type="match status" value="1"/>
</dbReference>
<dbReference type="InterPro" id="IPR003593">
    <property type="entry name" value="AAA+_ATPase"/>
</dbReference>
<dbReference type="NCBIfam" id="TIGR00362">
    <property type="entry name" value="DnaA"/>
    <property type="match status" value="1"/>
</dbReference>
<keyword evidence="4 8" id="KW-0547">Nucleotide-binding</keyword>
<evidence type="ECO:0000256" key="1">
    <source>
        <dbReference type="ARBA" id="ARBA00006583"/>
    </source>
</evidence>
<dbReference type="InterPro" id="IPR013159">
    <property type="entry name" value="DnaA_C"/>
</dbReference>
<evidence type="ECO:0000256" key="4">
    <source>
        <dbReference type="ARBA" id="ARBA00022741"/>
    </source>
</evidence>
<keyword evidence="6 8" id="KW-0446">Lipid-binding</keyword>
<sequence>MNRTAQSVWDNCLSFIEDNITPQAYKTWFEPIKAVKLTDNALSIQVPSKFFYEWLEEHYVNLLKVSLTRELGEKAKLVYVIKMENTYGNKQPFTEKIPSSNRTAVSSQEVDVPIKSKNPELKNPFVIPGIRNVKIESQLNPSYNFENFLEGDSNRLARSAGLAVANKPGGTSFNPLLIFGGVGLGKTHLAHAIGVNIKDNYPEKTVLYISAEKFTQQYIDSVKKNNRNDFIHFYQIIDVLIVDDIQLLSGKAGTQDVFFHIFNHLHQNGKQVILTSDKAPVDMQDIEQRLLSRFKWGLSAELHQPDFETRISIIRNKLYRDGVEMPEEIVEFLANNIKTNIRELEGAIISLIAHSSFNKKDITIDLAKAIVENYVKNTKREVSIDYIQKVVSDYFQMDIETLQSKTRKRHIVQARQLAMFFAKKLTKASLASIGTQIGKRDHATVLHACKTVDNLSSTDKQFRKYVEDLGKKLTL</sequence>
<dbReference type="SUPFAM" id="SSF52540">
    <property type="entry name" value="P-loop containing nucleoside triphosphate hydrolases"/>
    <property type="match status" value="1"/>
</dbReference>
<dbReference type="GO" id="GO:0003688">
    <property type="term" value="F:DNA replication origin binding"/>
    <property type="evidence" value="ECO:0007669"/>
    <property type="project" value="UniProtKB-UniRule"/>
</dbReference>
<feature type="binding site" evidence="8">
    <location>
        <position position="183"/>
    </location>
    <ligand>
        <name>ATP</name>
        <dbReference type="ChEBI" id="CHEBI:30616"/>
    </ligand>
</feature>
<dbReference type="Pfam" id="PF11638">
    <property type="entry name" value="DnaA_N"/>
    <property type="match status" value="1"/>
</dbReference>
<feature type="domain" description="Chromosomal replication initiator DnaA C-terminal" evidence="13">
    <location>
        <begin position="383"/>
        <end position="452"/>
    </location>
</feature>
<dbReference type="SUPFAM" id="SSF48295">
    <property type="entry name" value="TrpR-like"/>
    <property type="match status" value="1"/>
</dbReference>
<dbReference type="OrthoDB" id="9807019at2"/>
<evidence type="ECO:0000259" key="13">
    <source>
        <dbReference type="SMART" id="SM00760"/>
    </source>
</evidence>
<gene>
    <name evidence="8" type="primary">dnaA</name>
    <name evidence="14" type="ORF">EV197_2764</name>
</gene>
<dbReference type="PRINTS" id="PR00051">
    <property type="entry name" value="DNAA"/>
</dbReference>
<dbReference type="GO" id="GO:0008289">
    <property type="term" value="F:lipid binding"/>
    <property type="evidence" value="ECO:0007669"/>
    <property type="project" value="UniProtKB-KW"/>
</dbReference>
<feature type="region of interest" description="Domain I, interacts with DnaA modulators" evidence="8">
    <location>
        <begin position="1"/>
        <end position="86"/>
    </location>
</feature>
<evidence type="ECO:0000259" key="12">
    <source>
        <dbReference type="SMART" id="SM00382"/>
    </source>
</evidence>
<comment type="subcellular location">
    <subcellularLocation>
        <location evidence="8">Cytoplasm</location>
    </subcellularLocation>
</comment>
<accession>A0A4Q7NYV0</accession>
<dbReference type="InterPro" id="IPR038454">
    <property type="entry name" value="DnaA_N_sf"/>
</dbReference>
<dbReference type="GO" id="GO:0005886">
    <property type="term" value="C:plasma membrane"/>
    <property type="evidence" value="ECO:0007669"/>
    <property type="project" value="TreeGrafter"/>
</dbReference>
<dbReference type="InterPro" id="IPR027417">
    <property type="entry name" value="P-loop_NTPase"/>
</dbReference>
<keyword evidence="2 8" id="KW-0963">Cytoplasm</keyword>
<dbReference type="Gene3D" id="1.10.8.60">
    <property type="match status" value="1"/>
</dbReference>
<evidence type="ECO:0000256" key="3">
    <source>
        <dbReference type="ARBA" id="ARBA00022705"/>
    </source>
</evidence>
<comment type="caution">
    <text evidence="14">The sequence shown here is derived from an EMBL/GenBank/DDBJ whole genome shotgun (WGS) entry which is preliminary data.</text>
</comment>
<keyword evidence="5 8" id="KW-0067">ATP-binding</keyword>
<comment type="function">
    <text evidence="8 10">Plays an essential role in the initiation and regulation of chromosomal replication. ATP-DnaA binds to the origin of replication (oriC) to initiate formation of the DNA replication initiation complex once per cell cycle. Binds the DnaA box (a 9 base pair repeat at the origin) and separates the double-stranded (ds)DNA. Forms a right-handed helical filament on oriC DNA; dsDNA binds to the exterior of the filament while single-stranded (ss)DNA is stabiized in the filament's interior. The ATP-DnaA-oriC complex binds and stabilizes one strand of the AT-rich DNA unwinding element (DUE), permitting loading of DNA polymerase. After initiation quickly degrades to an ADP-DnaA complex that is not apt for DNA replication. Binds acidic phospholipids.</text>
</comment>
<dbReference type="InterPro" id="IPR020591">
    <property type="entry name" value="Chromosome_initiator_DnaA-like"/>
</dbReference>
<dbReference type="EMBL" id="SGXE01000003">
    <property type="protein sequence ID" value="RZS92626.1"/>
    <property type="molecule type" value="Genomic_DNA"/>
</dbReference>
<name>A0A4Q7NYV0_9FLAO</name>
<dbReference type="InterPro" id="IPR013317">
    <property type="entry name" value="DnaA_dom"/>
</dbReference>
<feature type="binding site" evidence="8">
    <location>
        <position position="187"/>
    </location>
    <ligand>
        <name>ATP</name>
        <dbReference type="ChEBI" id="CHEBI:30616"/>
    </ligand>
</feature>
<dbReference type="SMART" id="SM00382">
    <property type="entry name" value="AAA"/>
    <property type="match status" value="1"/>
</dbReference>
<dbReference type="Proteomes" id="UP000292262">
    <property type="component" value="Unassembled WGS sequence"/>
</dbReference>
<reference evidence="14 15" key="1">
    <citation type="submission" date="2019-02" db="EMBL/GenBank/DDBJ databases">
        <title>Genomic Encyclopedia of Type Strains, Phase IV (KMG-IV): sequencing the most valuable type-strain genomes for metagenomic binning, comparative biology and taxonomic classification.</title>
        <authorList>
            <person name="Goeker M."/>
        </authorList>
    </citation>
    <scope>NUCLEOTIDE SEQUENCE [LARGE SCALE GENOMIC DNA]</scope>
    <source>
        <strain evidence="14 15">DSM 17196</strain>
    </source>
</reference>
<dbReference type="GO" id="GO:0005737">
    <property type="term" value="C:cytoplasm"/>
    <property type="evidence" value="ECO:0007669"/>
    <property type="project" value="UniProtKB-SubCell"/>
</dbReference>
<comment type="subunit">
    <text evidence="8">Oligomerizes as a right-handed, spiral filament on DNA at oriC.</text>
</comment>
<dbReference type="InterPro" id="IPR024633">
    <property type="entry name" value="DnaA_N_dom"/>
</dbReference>
<dbReference type="Gene3D" id="3.30.300.180">
    <property type="match status" value="1"/>
</dbReference>
<dbReference type="InterPro" id="IPR018312">
    <property type="entry name" value="Chromosome_initiator_DnaA_CS"/>
</dbReference>
<evidence type="ECO:0000313" key="14">
    <source>
        <dbReference type="EMBL" id="RZS92626.1"/>
    </source>
</evidence>
<dbReference type="RefSeq" id="WP_130287298.1">
    <property type="nucleotide sequence ID" value="NZ_SGXE01000003.1"/>
</dbReference>
<evidence type="ECO:0000313" key="15">
    <source>
        <dbReference type="Proteomes" id="UP000292262"/>
    </source>
</evidence>
<dbReference type="Gene3D" id="1.10.1750.10">
    <property type="match status" value="1"/>
</dbReference>
<evidence type="ECO:0000256" key="2">
    <source>
        <dbReference type="ARBA" id="ARBA00022490"/>
    </source>
</evidence>
<dbReference type="Pfam" id="PF08299">
    <property type="entry name" value="Bac_DnaA_C"/>
    <property type="match status" value="1"/>
</dbReference>
<evidence type="ECO:0000256" key="8">
    <source>
        <dbReference type="HAMAP-Rule" id="MF_00377"/>
    </source>
</evidence>
<comment type="domain">
    <text evidence="8">Domain I is involved in oligomerization and binding regulators, domain II is flexibile and of varying length in different bacteria, domain III forms the AAA+ region, while domain IV binds dsDNA.</text>
</comment>
<keyword evidence="15" id="KW-1185">Reference proteome</keyword>
<dbReference type="GO" id="GO:0005524">
    <property type="term" value="F:ATP binding"/>
    <property type="evidence" value="ECO:0007669"/>
    <property type="project" value="UniProtKB-UniRule"/>
</dbReference>
<dbReference type="InterPro" id="IPR010921">
    <property type="entry name" value="Trp_repressor/repl_initiator"/>
</dbReference>
<dbReference type="PANTHER" id="PTHR30050:SF2">
    <property type="entry name" value="CHROMOSOMAL REPLICATION INITIATOR PROTEIN DNAA"/>
    <property type="match status" value="1"/>
</dbReference>
<evidence type="ECO:0000256" key="7">
    <source>
        <dbReference type="ARBA" id="ARBA00023125"/>
    </source>
</evidence>
<dbReference type="GO" id="GO:0006275">
    <property type="term" value="P:regulation of DNA replication"/>
    <property type="evidence" value="ECO:0007669"/>
    <property type="project" value="UniProtKB-UniRule"/>
</dbReference>
<protein>
    <recommendedName>
        <fullName evidence="8 9">Chromosomal replication initiator protein DnaA</fullName>
    </recommendedName>
</protein>
<comment type="similarity">
    <text evidence="1 8 11">Belongs to the DnaA family.</text>
</comment>
<feature type="domain" description="AAA+ ATPase" evidence="12">
    <location>
        <begin position="172"/>
        <end position="302"/>
    </location>
</feature>
<comment type="caution">
    <text evidence="8">Lacks conserved residue(s) required for the propagation of feature annotation.</text>
</comment>
<keyword evidence="7 8" id="KW-0238">DNA-binding</keyword>
<feature type="binding site" evidence="8">
    <location>
        <position position="185"/>
    </location>
    <ligand>
        <name>ATP</name>
        <dbReference type="ChEBI" id="CHEBI:30616"/>
    </ligand>
</feature>
<evidence type="ECO:0000256" key="6">
    <source>
        <dbReference type="ARBA" id="ARBA00023121"/>
    </source>
</evidence>
<dbReference type="InterPro" id="IPR001957">
    <property type="entry name" value="Chromosome_initiator_DnaA"/>
</dbReference>
<evidence type="ECO:0000256" key="10">
    <source>
        <dbReference type="RuleBase" id="RU000577"/>
    </source>
</evidence>
<dbReference type="HAMAP" id="MF_00377">
    <property type="entry name" value="DnaA_bact"/>
    <property type="match status" value="1"/>
</dbReference>
<dbReference type="GO" id="GO:0006270">
    <property type="term" value="P:DNA replication initiation"/>
    <property type="evidence" value="ECO:0007669"/>
    <property type="project" value="UniProtKB-UniRule"/>
</dbReference>
<dbReference type="Pfam" id="PF00308">
    <property type="entry name" value="Bac_DnaA"/>
    <property type="match status" value="1"/>
</dbReference>
<proteinExistence type="inferred from homology"/>
<keyword evidence="3 8" id="KW-0235">DNA replication</keyword>
<feature type="region of interest" description="Domain IV, binds dsDNA" evidence="8">
    <location>
        <begin position="356"/>
        <end position="475"/>
    </location>
</feature>
<evidence type="ECO:0000256" key="5">
    <source>
        <dbReference type="ARBA" id="ARBA00022840"/>
    </source>
</evidence>
<organism evidence="14 15">
    <name type="scientific">Aquimarina brevivitae</name>
    <dbReference type="NCBI Taxonomy" id="323412"/>
    <lineage>
        <taxon>Bacteria</taxon>
        <taxon>Pseudomonadati</taxon>
        <taxon>Bacteroidota</taxon>
        <taxon>Flavobacteriia</taxon>
        <taxon>Flavobacteriales</taxon>
        <taxon>Flavobacteriaceae</taxon>
        <taxon>Aquimarina</taxon>
    </lineage>
</organism>
<evidence type="ECO:0000256" key="11">
    <source>
        <dbReference type="RuleBase" id="RU004227"/>
    </source>
</evidence>
<dbReference type="SMART" id="SM00760">
    <property type="entry name" value="Bac_DnaA_C"/>
    <property type="match status" value="1"/>
</dbReference>
<dbReference type="PROSITE" id="PS01008">
    <property type="entry name" value="DNAA"/>
    <property type="match status" value="1"/>
</dbReference>
<dbReference type="PANTHER" id="PTHR30050">
    <property type="entry name" value="CHROMOSOMAL REPLICATION INITIATOR PROTEIN DNAA"/>
    <property type="match status" value="1"/>
</dbReference>
<dbReference type="AlphaFoldDB" id="A0A4Q7NYV0"/>
<dbReference type="CDD" id="cd06571">
    <property type="entry name" value="Bac_DnaA_C"/>
    <property type="match status" value="1"/>
</dbReference>
<feature type="binding site" evidence="8">
    <location>
        <position position="186"/>
    </location>
    <ligand>
        <name>ATP</name>
        <dbReference type="ChEBI" id="CHEBI:30616"/>
    </ligand>
</feature>
<dbReference type="Gene3D" id="3.40.50.300">
    <property type="entry name" value="P-loop containing nucleotide triphosphate hydrolases"/>
    <property type="match status" value="1"/>
</dbReference>
<dbReference type="FunFam" id="3.40.50.300:FF:000668">
    <property type="entry name" value="Chromosomal replication initiator protein DnaA"/>
    <property type="match status" value="1"/>
</dbReference>
<evidence type="ECO:0000256" key="9">
    <source>
        <dbReference type="NCBIfam" id="TIGR00362"/>
    </source>
</evidence>